<keyword evidence="6" id="KW-0067">ATP-binding</keyword>
<sequence length="831" mass="91769">MTSTESKEATKKSKKSKHRDHENRDDADEGIEQSSNFNLDVVKKDKKKKKKKESDVSDQDSVLKSSKKRRHDSDEVDLVDLSSSKKSTSVDSENESADAAKKKKSDKKKAKDKIEADSDVQEVPKKRSKKFKDGGDKDLSNGDSHSNSESDPPKKKSKKLKHSNRTDEDAKNDSNNVDLFAETFNDAHTSFIYESSKNKSNHHKAENDTKSNYSKKSKIEPFADLMDENSNKIKDSSLEFSSYNLTRSTIDALVGSGRKNLFPIQAACFKTTMAGNDVLGRARTGTGKTLAFALPIVETLKRDKQNNWNAYSKRGRVPLALVMAPTRELANQVFREFENISAGELKCLVIYGGSAYESQITSLRAGVDIVIGTPGRLIDHVDRGNIKLHNLKFMVIDECDMMVDVGFAESMEKILEQVFQQKGSQQTTETHPLQTLLFSATVPDWITSAIAKFMKPDFETIDLVGTEKLITSERVEHFCIPSRYEGRADMLGDIVAVHGRGNNGRTIVFVETRNEANELGLNAKLQAFGTQVLHGDIQQSTREASIQGFRDGKFRCLVTTNVCARGVDIPEVDLVINCEPPADVETYVHRSGRTGRAGKSGICVTFYKPNQEWLLGMITSKAGVTFKKYGAPQPKDIVKNRCSEFMDTLKTVHPEALAYFTDSAESLLAAYHNDPVLAVSSALAVICNTTKPFPVRSLMSAADGFVTVLFKAGEKLRNPGFIKETMKKHHPDITITDAFGYKLLADGTGMLVDIKSEKIKELDHGKFLLGGVVWAGKGGIELLLPSQMPDLLDGTHTYTAGQDKKKGGKTRNNAGSLEENRESGNYGSSGN</sequence>
<dbReference type="InterPro" id="IPR027417">
    <property type="entry name" value="P-loop_NTPase"/>
</dbReference>
<feature type="region of interest" description="Disordered" evidence="9">
    <location>
        <begin position="1"/>
        <end position="174"/>
    </location>
</feature>
<dbReference type="Pfam" id="PF08152">
    <property type="entry name" value="GUCT"/>
    <property type="match status" value="1"/>
</dbReference>
<feature type="region of interest" description="Disordered" evidence="9">
    <location>
        <begin position="195"/>
        <end position="215"/>
    </location>
</feature>
<organism evidence="12 13">
    <name type="scientific">Physocladia obscura</name>
    <dbReference type="NCBI Taxonomy" id="109957"/>
    <lineage>
        <taxon>Eukaryota</taxon>
        <taxon>Fungi</taxon>
        <taxon>Fungi incertae sedis</taxon>
        <taxon>Chytridiomycota</taxon>
        <taxon>Chytridiomycota incertae sedis</taxon>
        <taxon>Chytridiomycetes</taxon>
        <taxon>Chytridiales</taxon>
        <taxon>Chytriomycetaceae</taxon>
        <taxon>Physocladia</taxon>
    </lineage>
</organism>
<reference evidence="12" key="1">
    <citation type="submission" date="2020-05" db="EMBL/GenBank/DDBJ databases">
        <title>Phylogenomic resolution of chytrid fungi.</title>
        <authorList>
            <person name="Stajich J.E."/>
            <person name="Amses K."/>
            <person name="Simmons R."/>
            <person name="Seto K."/>
            <person name="Myers J."/>
            <person name="Bonds A."/>
            <person name="Quandt C.A."/>
            <person name="Barry K."/>
            <person name="Liu P."/>
            <person name="Grigoriev I."/>
            <person name="Longcore J.E."/>
            <person name="James T.Y."/>
        </authorList>
    </citation>
    <scope>NUCLEOTIDE SEQUENCE</scope>
    <source>
        <strain evidence="12">JEL0513</strain>
    </source>
</reference>
<dbReference type="PANTHER" id="PTHR47959">
    <property type="entry name" value="ATP-DEPENDENT RNA HELICASE RHLE-RELATED"/>
    <property type="match status" value="1"/>
</dbReference>
<dbReference type="Proteomes" id="UP001211907">
    <property type="component" value="Unassembled WGS sequence"/>
</dbReference>
<feature type="domain" description="Helicase ATP-binding" evidence="10">
    <location>
        <begin position="269"/>
        <end position="460"/>
    </location>
</feature>
<dbReference type="SMART" id="SM00487">
    <property type="entry name" value="DEXDc"/>
    <property type="match status" value="1"/>
</dbReference>
<dbReference type="PANTHER" id="PTHR47959:SF1">
    <property type="entry name" value="ATP-DEPENDENT RNA HELICASE DBPA"/>
    <property type="match status" value="1"/>
</dbReference>
<evidence type="ECO:0000256" key="3">
    <source>
        <dbReference type="ARBA" id="ARBA00022741"/>
    </source>
</evidence>
<keyword evidence="3" id="KW-0547">Nucleotide-binding</keyword>
<dbReference type="InterPro" id="IPR035979">
    <property type="entry name" value="RBD_domain_sf"/>
</dbReference>
<dbReference type="GO" id="GO:0003724">
    <property type="term" value="F:RNA helicase activity"/>
    <property type="evidence" value="ECO:0007669"/>
    <property type="project" value="UniProtKB-EC"/>
</dbReference>
<evidence type="ECO:0000259" key="10">
    <source>
        <dbReference type="PROSITE" id="PS51192"/>
    </source>
</evidence>
<dbReference type="CDD" id="cd00268">
    <property type="entry name" value="DEADc"/>
    <property type="match status" value="1"/>
</dbReference>
<comment type="catalytic activity">
    <reaction evidence="8">
        <text>ATP + H2O = ADP + phosphate + H(+)</text>
        <dbReference type="Rhea" id="RHEA:13065"/>
        <dbReference type="ChEBI" id="CHEBI:15377"/>
        <dbReference type="ChEBI" id="CHEBI:15378"/>
        <dbReference type="ChEBI" id="CHEBI:30616"/>
        <dbReference type="ChEBI" id="CHEBI:43474"/>
        <dbReference type="ChEBI" id="CHEBI:456216"/>
        <dbReference type="EC" id="3.6.4.13"/>
    </reaction>
</comment>
<dbReference type="Pfam" id="PF00271">
    <property type="entry name" value="Helicase_C"/>
    <property type="match status" value="1"/>
</dbReference>
<comment type="caution">
    <text evidence="12">The sequence shown here is derived from an EMBL/GenBank/DDBJ whole genome shotgun (WGS) entry which is preliminary data.</text>
</comment>
<evidence type="ECO:0000256" key="1">
    <source>
        <dbReference type="ARBA" id="ARBA00006517"/>
    </source>
</evidence>
<dbReference type="EMBL" id="JADGJH010000660">
    <property type="protein sequence ID" value="KAJ3124642.1"/>
    <property type="molecule type" value="Genomic_DNA"/>
</dbReference>
<evidence type="ECO:0000256" key="2">
    <source>
        <dbReference type="ARBA" id="ARBA00012552"/>
    </source>
</evidence>
<dbReference type="GO" id="GO:0016787">
    <property type="term" value="F:hydrolase activity"/>
    <property type="evidence" value="ECO:0007669"/>
    <property type="project" value="UniProtKB-KW"/>
</dbReference>
<dbReference type="SUPFAM" id="SSF52540">
    <property type="entry name" value="P-loop containing nucleoside triphosphate hydrolases"/>
    <property type="match status" value="1"/>
</dbReference>
<evidence type="ECO:0000256" key="9">
    <source>
        <dbReference type="SAM" id="MobiDB-lite"/>
    </source>
</evidence>
<evidence type="ECO:0000313" key="13">
    <source>
        <dbReference type="Proteomes" id="UP001211907"/>
    </source>
</evidence>
<keyword evidence="5 12" id="KW-0347">Helicase</keyword>
<feature type="region of interest" description="Disordered" evidence="9">
    <location>
        <begin position="794"/>
        <end position="831"/>
    </location>
</feature>
<gene>
    <name evidence="12" type="primary">DDX21</name>
    <name evidence="12" type="ORF">HK100_011174</name>
</gene>
<dbReference type="InterPro" id="IPR011545">
    <property type="entry name" value="DEAD/DEAH_box_helicase_dom"/>
</dbReference>
<dbReference type="SMART" id="SM00490">
    <property type="entry name" value="HELICc"/>
    <property type="match status" value="1"/>
</dbReference>
<protein>
    <recommendedName>
        <fullName evidence="2">RNA helicase</fullName>
        <ecNumber evidence="2">3.6.4.13</ecNumber>
    </recommendedName>
</protein>
<dbReference type="GO" id="GO:0005829">
    <property type="term" value="C:cytosol"/>
    <property type="evidence" value="ECO:0007669"/>
    <property type="project" value="TreeGrafter"/>
</dbReference>
<dbReference type="InterPro" id="IPR059027">
    <property type="entry name" value="DD_DDX21-DDX50"/>
</dbReference>
<dbReference type="SUPFAM" id="SSF54928">
    <property type="entry name" value="RNA-binding domain, RBD"/>
    <property type="match status" value="1"/>
</dbReference>
<proteinExistence type="inferred from homology"/>
<dbReference type="Gene3D" id="3.40.50.300">
    <property type="entry name" value="P-loop containing nucleotide triphosphate hydrolases"/>
    <property type="match status" value="2"/>
</dbReference>
<dbReference type="InterPro" id="IPR001650">
    <property type="entry name" value="Helicase_C-like"/>
</dbReference>
<dbReference type="Pfam" id="PF00270">
    <property type="entry name" value="DEAD"/>
    <property type="match status" value="1"/>
</dbReference>
<dbReference type="PROSITE" id="PS51192">
    <property type="entry name" value="HELICASE_ATP_BIND_1"/>
    <property type="match status" value="1"/>
</dbReference>
<feature type="compositionally biased region" description="Basic and acidic residues" evidence="9">
    <location>
        <begin position="131"/>
        <end position="154"/>
    </location>
</feature>
<dbReference type="EC" id="3.6.4.13" evidence="2"/>
<feature type="compositionally biased region" description="Basic residues" evidence="9">
    <location>
        <begin position="101"/>
        <end position="111"/>
    </location>
</feature>
<dbReference type="AlphaFoldDB" id="A0AAD5XEC0"/>
<dbReference type="InterPro" id="IPR012562">
    <property type="entry name" value="GUCT"/>
</dbReference>
<dbReference type="InterPro" id="IPR014001">
    <property type="entry name" value="Helicase_ATP-bd"/>
</dbReference>
<evidence type="ECO:0000313" key="12">
    <source>
        <dbReference type="EMBL" id="KAJ3124642.1"/>
    </source>
</evidence>
<dbReference type="GO" id="GO:0003723">
    <property type="term" value="F:RNA binding"/>
    <property type="evidence" value="ECO:0007669"/>
    <property type="project" value="UniProtKB-KW"/>
</dbReference>
<evidence type="ECO:0000256" key="4">
    <source>
        <dbReference type="ARBA" id="ARBA00022801"/>
    </source>
</evidence>
<keyword evidence="7" id="KW-0694">RNA-binding</keyword>
<name>A0AAD5XEC0_9FUNG</name>
<keyword evidence="13" id="KW-1185">Reference proteome</keyword>
<evidence type="ECO:0000256" key="5">
    <source>
        <dbReference type="ARBA" id="ARBA00022806"/>
    </source>
</evidence>
<feature type="compositionally biased region" description="Low complexity" evidence="9">
    <location>
        <begin position="79"/>
        <end position="91"/>
    </location>
</feature>
<feature type="domain" description="Helicase C-terminal" evidence="11">
    <location>
        <begin position="489"/>
        <end position="638"/>
    </location>
</feature>
<comment type="similarity">
    <text evidence="1">Belongs to the DEAD box helicase family. DDX21/DDX50 subfamily.</text>
</comment>
<dbReference type="Pfam" id="PF26142">
    <property type="entry name" value="DD_DDX21-DDX50"/>
    <property type="match status" value="1"/>
</dbReference>
<dbReference type="CDD" id="cd18787">
    <property type="entry name" value="SF2_C_DEAD"/>
    <property type="match status" value="1"/>
</dbReference>
<feature type="compositionally biased region" description="Basic and acidic residues" evidence="9">
    <location>
        <begin position="1"/>
        <end position="11"/>
    </location>
</feature>
<evidence type="ECO:0000256" key="6">
    <source>
        <dbReference type="ARBA" id="ARBA00022840"/>
    </source>
</evidence>
<dbReference type="GO" id="GO:0005524">
    <property type="term" value="F:ATP binding"/>
    <property type="evidence" value="ECO:0007669"/>
    <property type="project" value="UniProtKB-KW"/>
</dbReference>
<dbReference type="InterPro" id="IPR050079">
    <property type="entry name" value="DEAD_box_RNA_helicase"/>
</dbReference>
<evidence type="ECO:0000259" key="11">
    <source>
        <dbReference type="PROSITE" id="PS51194"/>
    </source>
</evidence>
<accession>A0AAD5XEC0</accession>
<evidence type="ECO:0000256" key="7">
    <source>
        <dbReference type="ARBA" id="ARBA00022884"/>
    </source>
</evidence>
<dbReference type="InterPro" id="IPR044742">
    <property type="entry name" value="DEAD/DEAH_RhlB"/>
</dbReference>
<dbReference type="PROSITE" id="PS51194">
    <property type="entry name" value="HELICASE_CTER"/>
    <property type="match status" value="1"/>
</dbReference>
<keyword evidence="4" id="KW-0378">Hydrolase</keyword>
<evidence type="ECO:0000256" key="8">
    <source>
        <dbReference type="ARBA" id="ARBA00047984"/>
    </source>
</evidence>